<dbReference type="Pfam" id="PF17979">
    <property type="entry name" value="zf-CRD"/>
    <property type="match status" value="1"/>
</dbReference>
<dbReference type="InterPro" id="IPR017907">
    <property type="entry name" value="Znf_RING_CS"/>
</dbReference>
<evidence type="ECO:0000256" key="17">
    <source>
        <dbReference type="ARBA" id="ARBA00031332"/>
    </source>
</evidence>
<dbReference type="PANTHER" id="PTHR16079">
    <property type="entry name" value="UBIQUITIN LIGASE PROTEIN CHFR"/>
    <property type="match status" value="1"/>
</dbReference>
<feature type="region of interest" description="Disordered" evidence="19">
    <location>
        <begin position="1"/>
        <end position="35"/>
    </location>
</feature>
<proteinExistence type="inferred from homology"/>
<keyword evidence="12" id="KW-0833">Ubl conjugation pathway</keyword>
<dbReference type="GO" id="GO:0061630">
    <property type="term" value="F:ubiquitin protein ligase activity"/>
    <property type="evidence" value="ECO:0007669"/>
    <property type="project" value="UniProtKB-EC"/>
</dbReference>
<gene>
    <name evidence="22" type="ORF">BLNAU_16634</name>
</gene>
<keyword evidence="14" id="KW-0539">Nucleus</keyword>
<evidence type="ECO:0000259" key="21">
    <source>
        <dbReference type="PROSITE" id="PS50089"/>
    </source>
</evidence>
<evidence type="ECO:0000256" key="10">
    <source>
        <dbReference type="ARBA" id="ARBA00022771"/>
    </source>
</evidence>
<keyword evidence="11" id="KW-0498">Mitosis</keyword>
<evidence type="ECO:0000256" key="1">
    <source>
        <dbReference type="ARBA" id="ARBA00000900"/>
    </source>
</evidence>
<evidence type="ECO:0000256" key="5">
    <source>
        <dbReference type="ARBA" id="ARBA00012483"/>
    </source>
</evidence>
<dbReference type="Gene3D" id="3.30.40.10">
    <property type="entry name" value="Zinc/RING finger domain, C3HC4 (zinc finger)"/>
    <property type="match status" value="1"/>
</dbReference>
<comment type="subcellular location">
    <subcellularLocation>
        <location evidence="2">Nucleus</location>
        <location evidence="2">PML body</location>
    </subcellularLocation>
</comment>
<comment type="similarity">
    <text evidence="4">Belongs to the CHFR family.</text>
</comment>
<dbReference type="Proteomes" id="UP001281761">
    <property type="component" value="Unassembled WGS sequence"/>
</dbReference>
<evidence type="ECO:0000256" key="19">
    <source>
        <dbReference type="SAM" id="MobiDB-lite"/>
    </source>
</evidence>
<dbReference type="Pfam" id="PF00498">
    <property type="entry name" value="FHA"/>
    <property type="match status" value="1"/>
</dbReference>
<dbReference type="SUPFAM" id="SSF57850">
    <property type="entry name" value="RING/U-box"/>
    <property type="match status" value="1"/>
</dbReference>
<dbReference type="InterPro" id="IPR013083">
    <property type="entry name" value="Znf_RING/FYVE/PHD"/>
</dbReference>
<feature type="domain" description="RING-type" evidence="21">
    <location>
        <begin position="207"/>
        <end position="247"/>
    </location>
</feature>
<dbReference type="PROSITE" id="PS50006">
    <property type="entry name" value="FHA_DOMAIN"/>
    <property type="match status" value="1"/>
</dbReference>
<keyword evidence="22" id="KW-0012">Acyltransferase</keyword>
<evidence type="ECO:0000256" key="3">
    <source>
        <dbReference type="ARBA" id="ARBA00004906"/>
    </source>
</evidence>
<sequence>MESKDVISPDDPDRDIITTPPIHDHPLNETQVSNPDLDLDEPSSFGYLLPIDCSTFKNVEQIVCPTVVFKRGDSADGSLSSVVGQTQTIHLGANKLASAQHLIIERISLGRFRLTDSSTNGTWVNGEKITRGESRFLKKGDTFSLQKKKQKTVDESTPFPVTFVFMTDEVDSSLPVLSQTSTINTTNADDDEKSEDKTDHMKSELTCNICQEIMYNCVSVVPCLHSFCAPCLSGWLEQDNDSCPVCRKSMSYPVRNHKVRALIDAYLQSHPNEKRDPDEIADMEKTNTLTEDKLRETESKQRMGRRHHHSDDSDYSDSDDSSSGQVRNRQFGRAFAVPATRCRECTTPRADGFQCQQGGNHLFCFVCHQPFPDRTGQANVPPQKCELCQQAFCNLYWGCNGPNGRSSFKKLEDTEVVQLAPNAILNNNEETNRLIKIICVQKKSTIKDTFADIVSKLDSNDVTFGDTRDTLTGKALKKDTAVCFHCLQRVVNHLFLVYRTAIPKDDLPPEIKSLPDCYYGKNCRTQTHKAPHAVRFNHICDQTRQ</sequence>
<accession>A0ABQ9X9U0</accession>
<keyword evidence="10 18" id="KW-0863">Zinc-finger</keyword>
<keyword evidence="8 22" id="KW-0808">Transferase</keyword>
<dbReference type="InterPro" id="IPR052256">
    <property type="entry name" value="E3_ubiquitin-ligase_CHFR"/>
</dbReference>
<dbReference type="InterPro" id="IPR001841">
    <property type="entry name" value="Znf_RING"/>
</dbReference>
<organism evidence="22 23">
    <name type="scientific">Blattamonas nauphoetae</name>
    <dbReference type="NCBI Taxonomy" id="2049346"/>
    <lineage>
        <taxon>Eukaryota</taxon>
        <taxon>Metamonada</taxon>
        <taxon>Preaxostyla</taxon>
        <taxon>Oxymonadida</taxon>
        <taxon>Blattamonas</taxon>
    </lineage>
</organism>
<evidence type="ECO:0000256" key="13">
    <source>
        <dbReference type="ARBA" id="ARBA00022833"/>
    </source>
</evidence>
<keyword evidence="15" id="KW-0131">Cell cycle</keyword>
<reference evidence="22 23" key="1">
    <citation type="journal article" date="2022" name="bioRxiv">
        <title>Genomics of Preaxostyla Flagellates Illuminates Evolutionary Transitions and the Path Towards Mitochondrial Loss.</title>
        <authorList>
            <person name="Novak L.V.F."/>
            <person name="Treitli S.C."/>
            <person name="Pyrih J."/>
            <person name="Halakuc P."/>
            <person name="Pipaliya S.V."/>
            <person name="Vacek V."/>
            <person name="Brzon O."/>
            <person name="Soukal P."/>
            <person name="Eme L."/>
            <person name="Dacks J.B."/>
            <person name="Karnkowska A."/>
            <person name="Elias M."/>
            <person name="Hampl V."/>
        </authorList>
    </citation>
    <scope>NUCLEOTIDE SEQUENCE [LARGE SCALE GENOMIC DNA]</scope>
    <source>
        <strain evidence="22">NAU3</strain>
        <tissue evidence="22">Gut</tissue>
    </source>
</reference>
<keyword evidence="9" id="KW-0479">Metal-binding</keyword>
<dbReference type="InterPro" id="IPR008984">
    <property type="entry name" value="SMAD_FHA_dom_sf"/>
</dbReference>
<evidence type="ECO:0000256" key="8">
    <source>
        <dbReference type="ARBA" id="ARBA00022679"/>
    </source>
</evidence>
<comment type="pathway">
    <text evidence="3">Protein modification; protein ubiquitination.</text>
</comment>
<dbReference type="EC" id="2.3.2.27" evidence="5"/>
<dbReference type="InterPro" id="IPR000253">
    <property type="entry name" value="FHA_dom"/>
</dbReference>
<evidence type="ECO:0000256" key="2">
    <source>
        <dbReference type="ARBA" id="ARBA00004322"/>
    </source>
</evidence>
<dbReference type="SMART" id="SM00184">
    <property type="entry name" value="RING"/>
    <property type="match status" value="1"/>
</dbReference>
<evidence type="ECO:0000256" key="18">
    <source>
        <dbReference type="PROSITE-ProRule" id="PRU00175"/>
    </source>
</evidence>
<comment type="caution">
    <text evidence="22">The sequence shown here is derived from an EMBL/GenBank/DDBJ whole genome shotgun (WGS) entry which is preliminary data.</text>
</comment>
<keyword evidence="13" id="KW-0862">Zinc</keyword>
<dbReference type="Gene3D" id="3.30.40.140">
    <property type="match status" value="1"/>
</dbReference>
<name>A0ABQ9X9U0_9EUKA</name>
<protein>
    <recommendedName>
        <fullName evidence="6">E3 ubiquitin-protein ligase CHFR</fullName>
        <ecNumber evidence="5">2.3.2.27</ecNumber>
    </recommendedName>
    <alternativeName>
        <fullName evidence="17">Checkpoint with forkhead and RING finger domains protein</fullName>
    </alternativeName>
    <alternativeName>
        <fullName evidence="16">RING-type E3 ubiquitin transferase CHFR</fullName>
    </alternativeName>
</protein>
<evidence type="ECO:0000259" key="20">
    <source>
        <dbReference type="PROSITE" id="PS50006"/>
    </source>
</evidence>
<keyword evidence="23" id="KW-1185">Reference proteome</keyword>
<dbReference type="PROSITE" id="PS00518">
    <property type="entry name" value="ZF_RING_1"/>
    <property type="match status" value="1"/>
</dbReference>
<dbReference type="SUPFAM" id="SSF49879">
    <property type="entry name" value="SMAD/FHA domain"/>
    <property type="match status" value="1"/>
</dbReference>
<dbReference type="PROSITE" id="PS50089">
    <property type="entry name" value="ZF_RING_2"/>
    <property type="match status" value="1"/>
</dbReference>
<evidence type="ECO:0000256" key="14">
    <source>
        <dbReference type="ARBA" id="ARBA00023242"/>
    </source>
</evidence>
<feature type="domain" description="FHA" evidence="20">
    <location>
        <begin position="67"/>
        <end position="129"/>
    </location>
</feature>
<dbReference type="EMBL" id="JARBJD010000176">
    <property type="protein sequence ID" value="KAK2948469.1"/>
    <property type="molecule type" value="Genomic_DNA"/>
</dbReference>
<dbReference type="Gene3D" id="2.60.200.20">
    <property type="match status" value="1"/>
</dbReference>
<feature type="region of interest" description="Disordered" evidence="19">
    <location>
        <begin position="269"/>
        <end position="330"/>
    </location>
</feature>
<evidence type="ECO:0000256" key="15">
    <source>
        <dbReference type="ARBA" id="ARBA00023306"/>
    </source>
</evidence>
<evidence type="ECO:0000313" key="23">
    <source>
        <dbReference type="Proteomes" id="UP001281761"/>
    </source>
</evidence>
<evidence type="ECO:0000256" key="7">
    <source>
        <dbReference type="ARBA" id="ARBA00022618"/>
    </source>
</evidence>
<evidence type="ECO:0000256" key="6">
    <source>
        <dbReference type="ARBA" id="ARBA00017908"/>
    </source>
</evidence>
<dbReference type="Pfam" id="PF13923">
    <property type="entry name" value="zf-C3HC4_2"/>
    <property type="match status" value="1"/>
</dbReference>
<feature type="compositionally biased region" description="Basic and acidic residues" evidence="19">
    <location>
        <begin position="271"/>
        <end position="301"/>
    </location>
</feature>
<dbReference type="InterPro" id="IPR040909">
    <property type="entry name" value="CHFR_Znf-CRD"/>
</dbReference>
<evidence type="ECO:0000313" key="22">
    <source>
        <dbReference type="EMBL" id="KAK2948469.1"/>
    </source>
</evidence>
<evidence type="ECO:0000256" key="4">
    <source>
        <dbReference type="ARBA" id="ARBA00005797"/>
    </source>
</evidence>
<evidence type="ECO:0000256" key="16">
    <source>
        <dbReference type="ARBA" id="ARBA00029800"/>
    </source>
</evidence>
<evidence type="ECO:0000256" key="11">
    <source>
        <dbReference type="ARBA" id="ARBA00022776"/>
    </source>
</evidence>
<evidence type="ECO:0000256" key="9">
    <source>
        <dbReference type="ARBA" id="ARBA00022723"/>
    </source>
</evidence>
<keyword evidence="7" id="KW-0132">Cell division</keyword>
<dbReference type="PANTHER" id="PTHR16079:SF4">
    <property type="entry name" value="E3 UBIQUITIN-PROTEIN LIGASE CHFR"/>
    <property type="match status" value="1"/>
</dbReference>
<evidence type="ECO:0000256" key="12">
    <source>
        <dbReference type="ARBA" id="ARBA00022786"/>
    </source>
</evidence>
<comment type="catalytic activity">
    <reaction evidence="1">
        <text>S-ubiquitinyl-[E2 ubiquitin-conjugating enzyme]-L-cysteine + [acceptor protein]-L-lysine = [E2 ubiquitin-conjugating enzyme]-L-cysteine + N(6)-ubiquitinyl-[acceptor protein]-L-lysine.</text>
        <dbReference type="EC" id="2.3.2.27"/>
    </reaction>
</comment>